<dbReference type="InterPro" id="IPR008427">
    <property type="entry name" value="Extracellular_membr_CFEM_dom"/>
</dbReference>
<keyword evidence="7" id="KW-1015">Disulfide bond</keyword>
<dbReference type="GO" id="GO:0098552">
    <property type="term" value="C:side of membrane"/>
    <property type="evidence" value="ECO:0007669"/>
    <property type="project" value="UniProtKB-KW"/>
</dbReference>
<evidence type="ECO:0000256" key="9">
    <source>
        <dbReference type="PROSITE-ProRule" id="PRU01356"/>
    </source>
</evidence>
<keyword evidence="4" id="KW-0964">Secreted</keyword>
<evidence type="ECO:0000256" key="7">
    <source>
        <dbReference type="ARBA" id="ARBA00023157"/>
    </source>
</evidence>
<evidence type="ECO:0000256" key="3">
    <source>
        <dbReference type="ARBA" id="ARBA00010031"/>
    </source>
</evidence>
<keyword evidence="9" id="KW-0479">Metal-binding</keyword>
<keyword evidence="8" id="KW-0449">Lipoprotein</keyword>
<keyword evidence="5" id="KW-0336">GPI-anchor</keyword>
<dbReference type="Pfam" id="PF05730">
    <property type="entry name" value="CFEM"/>
    <property type="match status" value="1"/>
</dbReference>
<proteinExistence type="inferred from homology"/>
<accession>A0AAJ0C056</accession>
<keyword evidence="9" id="KW-0408">Iron</keyword>
<keyword evidence="6 10" id="KW-0732">Signal</keyword>
<evidence type="ECO:0000256" key="2">
    <source>
        <dbReference type="ARBA" id="ARBA00004613"/>
    </source>
</evidence>
<evidence type="ECO:0000259" key="11">
    <source>
        <dbReference type="PROSITE" id="PS52012"/>
    </source>
</evidence>
<evidence type="ECO:0000256" key="10">
    <source>
        <dbReference type="SAM" id="SignalP"/>
    </source>
</evidence>
<feature type="binding site" description="axial binding residue" evidence="9">
    <location>
        <position position="174"/>
    </location>
    <ligand>
        <name>heme</name>
        <dbReference type="ChEBI" id="CHEBI:30413"/>
    </ligand>
    <ligandPart>
        <name>Fe</name>
        <dbReference type="ChEBI" id="CHEBI:18248"/>
    </ligandPart>
</feature>
<protein>
    <recommendedName>
        <fullName evidence="11">CFEM domain-containing protein</fullName>
    </recommendedName>
</protein>
<dbReference type="GeneID" id="85314685"/>
<dbReference type="AlphaFoldDB" id="A0AAJ0C056"/>
<keyword evidence="5" id="KW-0325">Glycoprotein</keyword>
<evidence type="ECO:0000256" key="4">
    <source>
        <dbReference type="ARBA" id="ARBA00022525"/>
    </source>
</evidence>
<name>A0AAJ0C056_9PEZI</name>
<organism evidence="12 13">
    <name type="scientific">Phialemonium atrogriseum</name>
    <dbReference type="NCBI Taxonomy" id="1093897"/>
    <lineage>
        <taxon>Eukaryota</taxon>
        <taxon>Fungi</taxon>
        <taxon>Dikarya</taxon>
        <taxon>Ascomycota</taxon>
        <taxon>Pezizomycotina</taxon>
        <taxon>Sordariomycetes</taxon>
        <taxon>Sordariomycetidae</taxon>
        <taxon>Cephalothecales</taxon>
        <taxon>Cephalothecaceae</taxon>
        <taxon>Phialemonium</taxon>
    </lineage>
</organism>
<feature type="domain" description="CFEM" evidence="11">
    <location>
        <begin position="127"/>
        <end position="225"/>
    </location>
</feature>
<evidence type="ECO:0000256" key="8">
    <source>
        <dbReference type="ARBA" id="ARBA00023288"/>
    </source>
</evidence>
<comment type="subcellular location">
    <subcellularLocation>
        <location evidence="1">Membrane</location>
        <topology evidence="1">Lipid-anchor</topology>
        <topology evidence="1">GPI-anchor</topology>
    </subcellularLocation>
    <subcellularLocation>
        <location evidence="2">Secreted</location>
    </subcellularLocation>
</comment>
<evidence type="ECO:0000313" key="13">
    <source>
        <dbReference type="Proteomes" id="UP001244011"/>
    </source>
</evidence>
<evidence type="ECO:0000256" key="5">
    <source>
        <dbReference type="ARBA" id="ARBA00022622"/>
    </source>
</evidence>
<evidence type="ECO:0000313" key="12">
    <source>
        <dbReference type="EMBL" id="KAK1767515.1"/>
    </source>
</evidence>
<keyword evidence="9" id="KW-0349">Heme</keyword>
<dbReference type="SMART" id="SM00747">
    <property type="entry name" value="CFEM"/>
    <property type="match status" value="1"/>
</dbReference>
<keyword evidence="13" id="KW-1185">Reference proteome</keyword>
<sequence length="225" mass="22997">MKVSMFLPLASLALGSVIEQRACAGNNCNRAVTGTREGLLPLASRSADCSSFQATTVTAIARTVTVTSFVAPEPTDDGCATPAKRAVQPRQVTVIPSAIPTYASACNDAAAYASACNCFGIPPTTTTVRAPRVSVTVTAVATNCPQIAIDAVPSCAYECFADLIPSYGCGGLDDLPCQCANFEAIGIEVTPCVVEACSHADVEAIFPAAAMGCDCYTASLPTPTA</sequence>
<dbReference type="RefSeq" id="XP_060283728.1">
    <property type="nucleotide sequence ID" value="XM_060431498.1"/>
</dbReference>
<comment type="similarity">
    <text evidence="3">Belongs to the RBT5 family.</text>
</comment>
<evidence type="ECO:0000256" key="6">
    <source>
        <dbReference type="ARBA" id="ARBA00022729"/>
    </source>
</evidence>
<feature type="chain" id="PRO_5042550435" description="CFEM domain-containing protein" evidence="10">
    <location>
        <begin position="16"/>
        <end position="225"/>
    </location>
</feature>
<comment type="caution">
    <text evidence="9">Lacks conserved residue(s) required for the propagation of feature annotation.</text>
</comment>
<dbReference type="EMBL" id="MU839008">
    <property type="protein sequence ID" value="KAK1767515.1"/>
    <property type="molecule type" value="Genomic_DNA"/>
</dbReference>
<dbReference type="GO" id="GO:0046872">
    <property type="term" value="F:metal ion binding"/>
    <property type="evidence" value="ECO:0007669"/>
    <property type="project" value="UniProtKB-UniRule"/>
</dbReference>
<dbReference type="Proteomes" id="UP001244011">
    <property type="component" value="Unassembled WGS sequence"/>
</dbReference>
<evidence type="ECO:0000256" key="1">
    <source>
        <dbReference type="ARBA" id="ARBA00004589"/>
    </source>
</evidence>
<dbReference type="PROSITE" id="PS52012">
    <property type="entry name" value="CFEM"/>
    <property type="match status" value="1"/>
</dbReference>
<gene>
    <name evidence="12" type="ORF">QBC33DRAFT_586917</name>
</gene>
<dbReference type="GO" id="GO:0005576">
    <property type="term" value="C:extracellular region"/>
    <property type="evidence" value="ECO:0007669"/>
    <property type="project" value="UniProtKB-SubCell"/>
</dbReference>
<feature type="signal peptide" evidence="10">
    <location>
        <begin position="1"/>
        <end position="15"/>
    </location>
</feature>
<keyword evidence="5" id="KW-0472">Membrane</keyword>
<reference evidence="12" key="1">
    <citation type="submission" date="2023-06" db="EMBL/GenBank/DDBJ databases">
        <title>Genome-scale phylogeny and comparative genomics of the fungal order Sordariales.</title>
        <authorList>
            <consortium name="Lawrence Berkeley National Laboratory"/>
            <person name="Hensen N."/>
            <person name="Bonometti L."/>
            <person name="Westerberg I."/>
            <person name="Brannstrom I.O."/>
            <person name="Guillou S."/>
            <person name="Cros-Aarteil S."/>
            <person name="Calhoun S."/>
            <person name="Haridas S."/>
            <person name="Kuo A."/>
            <person name="Mondo S."/>
            <person name="Pangilinan J."/>
            <person name="Riley R."/>
            <person name="Labutti K."/>
            <person name="Andreopoulos B."/>
            <person name="Lipzen A."/>
            <person name="Chen C."/>
            <person name="Yanf M."/>
            <person name="Daum C."/>
            <person name="Ng V."/>
            <person name="Clum A."/>
            <person name="Steindorff A."/>
            <person name="Ohm R."/>
            <person name="Martin F."/>
            <person name="Silar P."/>
            <person name="Natvig D."/>
            <person name="Lalanne C."/>
            <person name="Gautier V."/>
            <person name="Ament-Velasquez S.L."/>
            <person name="Kruys A."/>
            <person name="Hutchinson M.I."/>
            <person name="Powell A.J."/>
            <person name="Barry K."/>
            <person name="Miller A.N."/>
            <person name="Grigoriev I.V."/>
            <person name="Debuchy R."/>
            <person name="Gladieux P."/>
            <person name="Thoren M.H."/>
            <person name="Johannesson H."/>
        </authorList>
    </citation>
    <scope>NUCLEOTIDE SEQUENCE</scope>
    <source>
        <strain evidence="12">8032-3</strain>
    </source>
</reference>
<comment type="caution">
    <text evidence="12">The sequence shown here is derived from an EMBL/GenBank/DDBJ whole genome shotgun (WGS) entry which is preliminary data.</text>
</comment>